<dbReference type="EMBL" id="CP001348">
    <property type="protein sequence ID" value="ACL75730.1"/>
    <property type="molecule type" value="Genomic_DNA"/>
</dbReference>
<dbReference type="PANTHER" id="PTHR43308">
    <property type="entry name" value="OUTER MEMBRANE PROTEIN ALPHA-RELATED"/>
    <property type="match status" value="1"/>
</dbReference>
<evidence type="ECO:0000259" key="3">
    <source>
        <dbReference type="PROSITE" id="PS51272"/>
    </source>
</evidence>
<reference evidence="4 5" key="1">
    <citation type="submission" date="2009-01" db="EMBL/GenBank/DDBJ databases">
        <title>Complete sequence of Clostridium cellulolyticum H10.</title>
        <authorList>
            <consortium name="US DOE Joint Genome Institute"/>
            <person name="Lucas S."/>
            <person name="Copeland A."/>
            <person name="Lapidus A."/>
            <person name="Glavina del Rio T."/>
            <person name="Dalin E."/>
            <person name="Tice H."/>
            <person name="Bruce D."/>
            <person name="Goodwin L."/>
            <person name="Pitluck S."/>
            <person name="Chertkov O."/>
            <person name="Saunders E."/>
            <person name="Brettin T."/>
            <person name="Detter J.C."/>
            <person name="Han C."/>
            <person name="Larimer F."/>
            <person name="Land M."/>
            <person name="Hauser L."/>
            <person name="Kyrpides N."/>
            <person name="Ivanova N."/>
            <person name="Zhou J."/>
            <person name="Richardson P."/>
        </authorList>
    </citation>
    <scope>NUCLEOTIDE SEQUENCE [LARGE SCALE GENOMIC DNA]</scope>
    <source>
        <strain evidence="5">ATCC 35319 / DSM 5812 / JCM 6584 / H10</strain>
    </source>
</reference>
<sequence precursor="true">MHKKIAGKLLKTVFAVFIAGSMVLGSATVQAAGVSDLSKSSVYASEAIQWMANNSIISGDNQGNFNPRQSITRAELITLLVKALDIDTENLPSTATFSDVPVSHWAFKYVEAANRAGITSGTGSGKFGINSLTTREQVTTMLLNYLCVSKEAIVAEQGLDDLLKFKDAGKMSDWAKASIKFAVSNNIMSGVSADSFSPSGKATKEQIAVILYKFVNSKESIEQNAAALKKVIVTYNDDLIKLQTPCKVIENDIMIPAEVFSKTGAKVDFDSQAGIIAIKSSTAQDKNIYMSIDNKSAYVNYTGSGNPISDPPAQDKLVTLNNAPEQISGVVLVPAKAVVDALGITMDWNDKINVLKIKDSTIPKNPQLYNAMKSMLDYKGEYSSDLIINMKEDTLDMNFGMHMSINGAINGNNSTSNAKFTLTLDGEQEDLMDYQTINIGDNIYVKNPETDLWDTYNRSEAEEEGILYTDFESDRNEMLRLLDVYGKMNISNEGKTILNGEEVSKYQVRLNIELLQGLLSADMLEYGLGLKDIYNNGLDTRMFIYVNSKGQLVKQSVIIAGATEFDGSTTDIDMTVSSMYTNIGKEIEIVSPIK</sequence>
<evidence type="ECO:0000256" key="1">
    <source>
        <dbReference type="ARBA" id="ARBA00022737"/>
    </source>
</evidence>
<dbReference type="Gene3D" id="2.50.20.20">
    <property type="match status" value="1"/>
</dbReference>
<dbReference type="RefSeq" id="WP_015924878.1">
    <property type="nucleotide sequence ID" value="NC_011898.1"/>
</dbReference>
<proteinExistence type="predicted"/>
<dbReference type="InterPro" id="IPR001119">
    <property type="entry name" value="SLH_dom"/>
</dbReference>
<dbReference type="InterPro" id="IPR051465">
    <property type="entry name" value="Cell_Envelope_Struct_Comp"/>
</dbReference>
<keyword evidence="5" id="KW-1185">Reference proteome</keyword>
<name>B8I1D2_RUMCH</name>
<feature type="domain" description="SLH" evidence="3">
    <location>
        <begin position="93"/>
        <end position="156"/>
    </location>
</feature>
<feature type="chain" id="PRO_5002873618" evidence="2">
    <location>
        <begin position="32"/>
        <end position="594"/>
    </location>
</feature>
<organism evidence="4 5">
    <name type="scientific">Ruminiclostridium cellulolyticum (strain ATCC 35319 / DSM 5812 / JCM 6584 / H10)</name>
    <name type="common">Clostridium cellulolyticum</name>
    <dbReference type="NCBI Taxonomy" id="394503"/>
    <lineage>
        <taxon>Bacteria</taxon>
        <taxon>Bacillati</taxon>
        <taxon>Bacillota</taxon>
        <taxon>Clostridia</taxon>
        <taxon>Eubacteriales</taxon>
        <taxon>Oscillospiraceae</taxon>
        <taxon>Ruminiclostridium</taxon>
    </lineage>
</organism>
<feature type="signal peptide" evidence="2">
    <location>
        <begin position="1"/>
        <end position="31"/>
    </location>
</feature>
<feature type="domain" description="SLH" evidence="3">
    <location>
        <begin position="162"/>
        <end position="225"/>
    </location>
</feature>
<dbReference type="KEGG" id="cce:Ccel_1376"/>
<dbReference type="Gene3D" id="3.30.457.10">
    <property type="entry name" value="Copper amine oxidase-like, N-terminal domain"/>
    <property type="match status" value="1"/>
</dbReference>
<keyword evidence="1" id="KW-0677">Repeat</keyword>
<dbReference type="SUPFAM" id="SSF55383">
    <property type="entry name" value="Copper amine oxidase, domain N"/>
    <property type="match status" value="1"/>
</dbReference>
<feature type="domain" description="SLH" evidence="3">
    <location>
        <begin position="31"/>
        <end position="92"/>
    </location>
</feature>
<evidence type="ECO:0000256" key="2">
    <source>
        <dbReference type="SAM" id="SignalP"/>
    </source>
</evidence>
<keyword evidence="2" id="KW-0732">Signal</keyword>
<dbReference type="PANTHER" id="PTHR43308:SF1">
    <property type="entry name" value="OUTER MEMBRANE PROTEIN ALPHA"/>
    <property type="match status" value="1"/>
</dbReference>
<dbReference type="eggNOG" id="COG1657">
    <property type="taxonomic scope" value="Bacteria"/>
</dbReference>
<dbReference type="OrthoDB" id="1706086at2"/>
<dbReference type="HOGENOM" id="CLU_459084_0_0_9"/>
<evidence type="ECO:0000313" key="5">
    <source>
        <dbReference type="Proteomes" id="UP000001349"/>
    </source>
</evidence>
<dbReference type="InterPro" id="IPR036582">
    <property type="entry name" value="Mao_N_sf"/>
</dbReference>
<protein>
    <submittedName>
        <fullName evidence="4">S-layer domain protein</fullName>
    </submittedName>
</protein>
<dbReference type="InterPro" id="IPR012854">
    <property type="entry name" value="Cu_amine_oxidase-like_N"/>
</dbReference>
<evidence type="ECO:0000313" key="4">
    <source>
        <dbReference type="EMBL" id="ACL75730.1"/>
    </source>
</evidence>
<accession>B8I1D2</accession>
<dbReference type="AlphaFoldDB" id="B8I1D2"/>
<dbReference type="Proteomes" id="UP000001349">
    <property type="component" value="Chromosome"/>
</dbReference>
<dbReference type="Pfam" id="PF07833">
    <property type="entry name" value="Cu_amine_oxidN1"/>
    <property type="match status" value="1"/>
</dbReference>
<dbReference type="STRING" id="394503.Ccel_1376"/>
<gene>
    <name evidence="4" type="ordered locus">Ccel_1376</name>
</gene>
<dbReference type="Pfam" id="PF00395">
    <property type="entry name" value="SLH"/>
    <property type="match status" value="3"/>
</dbReference>
<dbReference type="PROSITE" id="PS51272">
    <property type="entry name" value="SLH"/>
    <property type="match status" value="3"/>
</dbReference>